<dbReference type="KEGG" id="mft:XA26_16730"/>
<dbReference type="AlphaFoldDB" id="A0A0N9Y745"/>
<dbReference type="Proteomes" id="UP000057134">
    <property type="component" value="Chromosome"/>
</dbReference>
<reference evidence="10 11" key="1">
    <citation type="journal article" date="2015" name="MBio">
        <title>Enzymatic Degradation of Phenazines Can Generate Energy and Protect Sensitive Organisms from Toxicity.</title>
        <authorList>
            <person name="Costa K.C."/>
            <person name="Bergkessel M."/>
            <person name="Saunders S."/>
            <person name="Korlach J."/>
            <person name="Newman D.K."/>
        </authorList>
    </citation>
    <scope>NUCLEOTIDE SEQUENCE [LARGE SCALE GENOMIC DNA]</scope>
    <source>
        <strain evidence="10 11">CT6</strain>
    </source>
</reference>
<dbReference type="PANTHER" id="PTHR43756:SF1">
    <property type="entry name" value="3-PHENYLPROPIONATE_CINNAMIC ACID DIOXYGENASE SUBUNIT ALPHA"/>
    <property type="match status" value="1"/>
</dbReference>
<proteinExistence type="inferred from homology"/>
<keyword evidence="8" id="KW-0520">NAD</keyword>
<evidence type="ECO:0000256" key="3">
    <source>
        <dbReference type="ARBA" id="ARBA00022723"/>
    </source>
</evidence>
<dbReference type="Gene3D" id="2.102.10.10">
    <property type="entry name" value="Rieske [2Fe-2S] iron-sulphur domain"/>
    <property type="match status" value="1"/>
</dbReference>
<evidence type="ECO:0000256" key="8">
    <source>
        <dbReference type="ARBA" id="ARBA00023027"/>
    </source>
</evidence>
<feature type="domain" description="Rieske" evidence="9">
    <location>
        <begin position="59"/>
        <end position="155"/>
    </location>
</feature>
<evidence type="ECO:0000259" key="9">
    <source>
        <dbReference type="PROSITE" id="PS51296"/>
    </source>
</evidence>
<keyword evidence="7" id="KW-0411">Iron-sulfur</keyword>
<dbReference type="PANTHER" id="PTHR43756">
    <property type="entry name" value="CHOLINE MONOOXYGENASE, CHLOROPLASTIC"/>
    <property type="match status" value="1"/>
</dbReference>
<evidence type="ECO:0000313" key="10">
    <source>
        <dbReference type="EMBL" id="ALI25520.1"/>
    </source>
</evidence>
<evidence type="ECO:0000256" key="7">
    <source>
        <dbReference type="ARBA" id="ARBA00023014"/>
    </source>
</evidence>
<dbReference type="InterPro" id="IPR036922">
    <property type="entry name" value="Rieske_2Fe-2S_sf"/>
</dbReference>
<dbReference type="PROSITE" id="PS51296">
    <property type="entry name" value="RIESKE"/>
    <property type="match status" value="1"/>
</dbReference>
<dbReference type="GO" id="GO:0051213">
    <property type="term" value="F:dioxygenase activity"/>
    <property type="evidence" value="ECO:0007669"/>
    <property type="project" value="UniProtKB-KW"/>
</dbReference>
<dbReference type="InterPro" id="IPR015879">
    <property type="entry name" value="Ring_hydroxy_dOase_asu_C_dom"/>
</dbReference>
<evidence type="ECO:0000256" key="4">
    <source>
        <dbReference type="ARBA" id="ARBA00022964"/>
    </source>
</evidence>
<dbReference type="GO" id="GO:0016705">
    <property type="term" value="F:oxidoreductase activity, acting on paired donors, with incorporation or reduction of molecular oxygen"/>
    <property type="evidence" value="ECO:0007669"/>
    <property type="project" value="UniProtKB-ARBA"/>
</dbReference>
<protein>
    <submittedName>
        <fullName evidence="10">OhbB</fullName>
    </submittedName>
</protein>
<dbReference type="Pfam" id="PF00848">
    <property type="entry name" value="Ring_hydroxyl_A"/>
    <property type="match status" value="1"/>
</dbReference>
<evidence type="ECO:0000256" key="2">
    <source>
        <dbReference type="ARBA" id="ARBA00022714"/>
    </source>
</evidence>
<dbReference type="PRINTS" id="PR00090">
    <property type="entry name" value="RNGDIOXGNASE"/>
</dbReference>
<keyword evidence="6" id="KW-0408">Iron</keyword>
<dbReference type="PROSITE" id="PS00570">
    <property type="entry name" value="RING_HYDROXYL_ALPHA"/>
    <property type="match status" value="1"/>
</dbReference>
<evidence type="ECO:0000313" key="11">
    <source>
        <dbReference type="Proteomes" id="UP000057134"/>
    </source>
</evidence>
<dbReference type="SUPFAM" id="SSF55961">
    <property type="entry name" value="Bet v1-like"/>
    <property type="match status" value="1"/>
</dbReference>
<evidence type="ECO:0000256" key="1">
    <source>
        <dbReference type="ARBA" id="ARBA00008751"/>
    </source>
</evidence>
<dbReference type="Pfam" id="PF00355">
    <property type="entry name" value="Rieske"/>
    <property type="match status" value="1"/>
</dbReference>
<dbReference type="GO" id="GO:0051537">
    <property type="term" value="F:2 iron, 2 sulfur cluster binding"/>
    <property type="evidence" value="ECO:0007669"/>
    <property type="project" value="UniProtKB-KW"/>
</dbReference>
<gene>
    <name evidence="10" type="primary">ohbB</name>
    <name evidence="10" type="ORF">XA26_16730</name>
</gene>
<keyword evidence="11" id="KW-1185">Reference proteome</keyword>
<dbReference type="SUPFAM" id="SSF50022">
    <property type="entry name" value="ISP domain"/>
    <property type="match status" value="1"/>
</dbReference>
<dbReference type="PATRIC" id="fig|1766.6.peg.1654"/>
<dbReference type="GO" id="GO:0005506">
    <property type="term" value="F:iron ion binding"/>
    <property type="evidence" value="ECO:0007669"/>
    <property type="project" value="InterPro"/>
</dbReference>
<accession>A0A0N9Y745</accession>
<dbReference type="GO" id="GO:0004497">
    <property type="term" value="F:monooxygenase activity"/>
    <property type="evidence" value="ECO:0007669"/>
    <property type="project" value="UniProtKB-ARBA"/>
</dbReference>
<dbReference type="InterPro" id="IPR015881">
    <property type="entry name" value="ARHD_Rieske_2Fe_2S"/>
</dbReference>
<keyword evidence="2" id="KW-0001">2Fe-2S</keyword>
<dbReference type="InterPro" id="IPR001663">
    <property type="entry name" value="Rng_hydr_dOase-A"/>
</dbReference>
<organism evidence="10 11">
    <name type="scientific">Mycolicibacterium fortuitum</name>
    <name type="common">Mycobacterium fortuitum</name>
    <dbReference type="NCBI Taxonomy" id="1766"/>
    <lineage>
        <taxon>Bacteria</taxon>
        <taxon>Bacillati</taxon>
        <taxon>Actinomycetota</taxon>
        <taxon>Actinomycetes</taxon>
        <taxon>Mycobacteriales</taxon>
        <taxon>Mycobacteriaceae</taxon>
        <taxon>Mycolicibacterium</taxon>
    </lineage>
</organism>
<comment type="similarity">
    <text evidence="1">Belongs to the bacterial ring-hydroxylating dioxygenase alpha subunit family.</text>
</comment>
<dbReference type="EMBL" id="CP011269">
    <property type="protein sequence ID" value="ALI25520.1"/>
    <property type="molecule type" value="Genomic_DNA"/>
</dbReference>
<evidence type="ECO:0000256" key="6">
    <source>
        <dbReference type="ARBA" id="ARBA00023004"/>
    </source>
</evidence>
<evidence type="ECO:0000256" key="5">
    <source>
        <dbReference type="ARBA" id="ARBA00023002"/>
    </source>
</evidence>
<keyword evidence="4" id="KW-0223">Dioxygenase</keyword>
<name>A0A0N9Y745_MYCFO</name>
<keyword evidence="5" id="KW-0560">Oxidoreductase</keyword>
<dbReference type="InterPro" id="IPR017941">
    <property type="entry name" value="Rieske_2Fe-2S"/>
</dbReference>
<sequence>MIEQLRNGDSAVRPASMDPISEFLRTAASDLAGGVISPRIFNDPELYEREMTRIFARCWCFVAHESEIPEPGDYVLRYIGQDQFIVVRDEDGLIHVLFNKCTHRGSTVCRVEKGNSSHFRCPYHSWVFKNTGEWSGAPYRKKAYKKLDAGSWGLAAAPHVDSVHGLVFAALDPDAPTLDEYLGDMRWYLDVLLGLNDSGMTTIGEPHRWRVPANWKSGAENFMADAYHVPSLHRSAEDVGMFPRIETGGAGPQGVSRHVYFEHGHGMIVNNGFLPPPWHTSGYPPQIAETFQLDRLTPLQRQFVENHSATTFLIFPNFGLVRVPAAPHPDAPPMVFTHLRQWQPVGPDGIVNWNWTLGWKSAPAGLNEDAYIAGLSMHGPAGILEQDDTVVWGGAPQAGKSVFARKCGMRFNFQLGLDGMSDYAEDTDWQYPGIATTTALGEAPQRAFYRRWLREMTPAAEELTEKGARS</sequence>
<dbReference type="STRING" id="1766.XA26_16730"/>
<dbReference type="Gene3D" id="3.90.380.10">
    <property type="entry name" value="Naphthalene 1,2-dioxygenase Alpha Subunit, Chain A, domain 1"/>
    <property type="match status" value="1"/>
</dbReference>
<keyword evidence="3" id="KW-0479">Metal-binding</keyword>